<evidence type="ECO:0000256" key="3">
    <source>
        <dbReference type="ARBA" id="ARBA00047202"/>
    </source>
</evidence>
<dbReference type="GO" id="GO:0031110">
    <property type="term" value="P:regulation of microtubule polymerization or depolymerization"/>
    <property type="evidence" value="ECO:0007669"/>
    <property type="project" value="TreeGrafter"/>
</dbReference>
<feature type="region of interest" description="Disordered" evidence="4">
    <location>
        <begin position="1"/>
        <end position="103"/>
    </location>
</feature>
<dbReference type="Proteomes" id="UP000821853">
    <property type="component" value="Unassembled WGS sequence"/>
</dbReference>
<evidence type="ECO:0000256" key="2">
    <source>
        <dbReference type="ARBA" id="ARBA00047182"/>
    </source>
</evidence>
<gene>
    <name evidence="5" type="ORF">HPB48_023805</name>
</gene>
<evidence type="ECO:0000256" key="1">
    <source>
        <dbReference type="ARBA" id="ARBA00006836"/>
    </source>
</evidence>
<accession>A0A9J6H5Z8</accession>
<dbReference type="InterPro" id="IPR009829">
    <property type="entry name" value="SKA1"/>
</dbReference>
<keyword evidence="6" id="KW-1185">Reference proteome</keyword>
<comment type="caution">
    <text evidence="5">The sequence shown here is derived from an EMBL/GenBank/DDBJ whole genome shotgun (WGS) entry which is preliminary data.</text>
</comment>
<dbReference type="GO" id="GO:0051301">
    <property type="term" value="P:cell division"/>
    <property type="evidence" value="ECO:0007669"/>
    <property type="project" value="InterPro"/>
</dbReference>
<dbReference type="EMBL" id="JABSTR010000974">
    <property type="protein sequence ID" value="KAH9383075.1"/>
    <property type="molecule type" value="Genomic_DNA"/>
</dbReference>
<comment type="similarity">
    <text evidence="1">Belongs to the SKA1 family.</text>
</comment>
<dbReference type="PANTHER" id="PTHR28573:SF1">
    <property type="entry name" value="SPINDLE AND KINETOCHORE-ASSOCIATED PROTEIN 1"/>
    <property type="match status" value="1"/>
</dbReference>
<name>A0A9J6H5Z8_HAELO</name>
<protein>
    <recommendedName>
        <fullName evidence="2">SKA complex subunit 1</fullName>
    </recommendedName>
    <alternativeName>
        <fullName evidence="3">Spindle and kinetochore-associated protein 1</fullName>
    </alternativeName>
</protein>
<feature type="compositionally biased region" description="Polar residues" evidence="4">
    <location>
        <begin position="23"/>
        <end position="36"/>
    </location>
</feature>
<dbReference type="GO" id="GO:0072686">
    <property type="term" value="C:mitotic spindle"/>
    <property type="evidence" value="ECO:0007669"/>
    <property type="project" value="TreeGrafter"/>
</dbReference>
<dbReference type="GO" id="GO:0007059">
    <property type="term" value="P:chromosome segregation"/>
    <property type="evidence" value="ECO:0007669"/>
    <property type="project" value="InterPro"/>
</dbReference>
<organism evidence="5 6">
    <name type="scientific">Haemaphysalis longicornis</name>
    <name type="common">Bush tick</name>
    <dbReference type="NCBI Taxonomy" id="44386"/>
    <lineage>
        <taxon>Eukaryota</taxon>
        <taxon>Metazoa</taxon>
        <taxon>Ecdysozoa</taxon>
        <taxon>Arthropoda</taxon>
        <taxon>Chelicerata</taxon>
        <taxon>Arachnida</taxon>
        <taxon>Acari</taxon>
        <taxon>Parasitiformes</taxon>
        <taxon>Ixodida</taxon>
        <taxon>Ixodoidea</taxon>
        <taxon>Ixodidae</taxon>
        <taxon>Haemaphysalinae</taxon>
        <taxon>Haemaphysalis</taxon>
    </lineage>
</organism>
<evidence type="ECO:0000313" key="6">
    <source>
        <dbReference type="Proteomes" id="UP000821853"/>
    </source>
</evidence>
<dbReference type="GO" id="GO:0000278">
    <property type="term" value="P:mitotic cell cycle"/>
    <property type="evidence" value="ECO:0007669"/>
    <property type="project" value="TreeGrafter"/>
</dbReference>
<dbReference type="GO" id="GO:0000940">
    <property type="term" value="C:outer kinetochore"/>
    <property type="evidence" value="ECO:0007669"/>
    <property type="project" value="TreeGrafter"/>
</dbReference>
<dbReference type="InterPro" id="IPR042031">
    <property type="entry name" value="SKA1_MBD_sf"/>
</dbReference>
<dbReference type="GO" id="GO:0008017">
    <property type="term" value="F:microtubule binding"/>
    <property type="evidence" value="ECO:0007669"/>
    <property type="project" value="InterPro"/>
</dbReference>
<proteinExistence type="inferred from homology"/>
<dbReference type="Gene3D" id="1.10.10.1890">
    <property type="entry name" value="Ska1 microtubule binding domain-like"/>
    <property type="match status" value="1"/>
</dbReference>
<dbReference type="OrthoDB" id="5962at2759"/>
<dbReference type="AlphaFoldDB" id="A0A9J6H5Z8"/>
<dbReference type="VEuPathDB" id="VectorBase:HLOH_062119"/>
<sequence length="280" mass="30953">MSSKRMVTEEEPNSPRVSKLCAKTSQLSLGQGNNMGKSAGVAPPHAEAKPRRVDDLGRKRGKPDKQESPPMVDGKAGADGGDATSRRTKKPRNSDGISAGPCGTPCFEDSDRVLLQLRIAAWQRTFPDYLPAPMELAKSPGLPSTATGRVPSRRWHSSDYIAHLTEAELQSAPRRARGRHSVAAMNALVDHFNETLAKKYRLLDAPRAAVAKDEGGLLNTYLAQLTPETRHWRFLTEEDLKRQGNFDPRCSAPGFFEVMRHCGRTREIRGPGYIRRFVVL</sequence>
<dbReference type="Pfam" id="PF07160">
    <property type="entry name" value="SKA1"/>
    <property type="match status" value="1"/>
</dbReference>
<dbReference type="PANTHER" id="PTHR28573">
    <property type="entry name" value="SPINDLE AND KINETOCHORE-ASSOCIATED PROTEIN 1"/>
    <property type="match status" value="1"/>
</dbReference>
<reference evidence="5 6" key="1">
    <citation type="journal article" date="2020" name="Cell">
        <title>Large-Scale Comparative Analyses of Tick Genomes Elucidate Their Genetic Diversity and Vector Capacities.</title>
        <authorList>
            <consortium name="Tick Genome and Microbiome Consortium (TIGMIC)"/>
            <person name="Jia N."/>
            <person name="Wang J."/>
            <person name="Shi W."/>
            <person name="Du L."/>
            <person name="Sun Y."/>
            <person name="Zhan W."/>
            <person name="Jiang J.F."/>
            <person name="Wang Q."/>
            <person name="Zhang B."/>
            <person name="Ji P."/>
            <person name="Bell-Sakyi L."/>
            <person name="Cui X.M."/>
            <person name="Yuan T.T."/>
            <person name="Jiang B.G."/>
            <person name="Yang W.F."/>
            <person name="Lam T.T."/>
            <person name="Chang Q.C."/>
            <person name="Ding S.J."/>
            <person name="Wang X.J."/>
            <person name="Zhu J.G."/>
            <person name="Ruan X.D."/>
            <person name="Zhao L."/>
            <person name="Wei J.T."/>
            <person name="Ye R.Z."/>
            <person name="Que T.C."/>
            <person name="Du C.H."/>
            <person name="Zhou Y.H."/>
            <person name="Cheng J.X."/>
            <person name="Dai P.F."/>
            <person name="Guo W.B."/>
            <person name="Han X.H."/>
            <person name="Huang E.J."/>
            <person name="Li L.F."/>
            <person name="Wei W."/>
            <person name="Gao Y.C."/>
            <person name="Liu J.Z."/>
            <person name="Shao H.Z."/>
            <person name="Wang X."/>
            <person name="Wang C.C."/>
            <person name="Yang T.C."/>
            <person name="Huo Q.B."/>
            <person name="Li W."/>
            <person name="Chen H.Y."/>
            <person name="Chen S.E."/>
            <person name="Zhou L.G."/>
            <person name="Ni X.B."/>
            <person name="Tian J.H."/>
            <person name="Sheng Y."/>
            <person name="Liu T."/>
            <person name="Pan Y.S."/>
            <person name="Xia L.Y."/>
            <person name="Li J."/>
            <person name="Zhao F."/>
            <person name="Cao W.C."/>
        </authorList>
    </citation>
    <scope>NUCLEOTIDE SEQUENCE [LARGE SCALE GENOMIC DNA]</scope>
    <source>
        <strain evidence="5">HaeL-2018</strain>
    </source>
</reference>
<evidence type="ECO:0000256" key="4">
    <source>
        <dbReference type="SAM" id="MobiDB-lite"/>
    </source>
</evidence>
<evidence type="ECO:0000313" key="5">
    <source>
        <dbReference type="EMBL" id="KAH9383075.1"/>
    </source>
</evidence>
<feature type="compositionally biased region" description="Basic and acidic residues" evidence="4">
    <location>
        <begin position="46"/>
        <end position="67"/>
    </location>
</feature>
<dbReference type="GO" id="GO:0005876">
    <property type="term" value="C:spindle microtubule"/>
    <property type="evidence" value="ECO:0007669"/>
    <property type="project" value="TreeGrafter"/>
</dbReference>